<protein>
    <submittedName>
        <fullName evidence="1">Uncharacterized protein</fullName>
    </submittedName>
</protein>
<name>A0A840SK35_9SPIR</name>
<evidence type="ECO:0000313" key="1">
    <source>
        <dbReference type="EMBL" id="MBB5219712.1"/>
    </source>
</evidence>
<dbReference type="AlphaFoldDB" id="A0A840SK35"/>
<gene>
    <name evidence="1" type="ORF">HNP77_002094</name>
</gene>
<dbReference type="Proteomes" id="UP000578697">
    <property type="component" value="Unassembled WGS sequence"/>
</dbReference>
<comment type="caution">
    <text evidence="1">The sequence shown here is derived from an EMBL/GenBank/DDBJ whole genome shotgun (WGS) entry which is preliminary data.</text>
</comment>
<organism evidence="1 2">
    <name type="scientific">Treponema rectale</name>
    <dbReference type="NCBI Taxonomy" id="744512"/>
    <lineage>
        <taxon>Bacteria</taxon>
        <taxon>Pseudomonadati</taxon>
        <taxon>Spirochaetota</taxon>
        <taxon>Spirochaetia</taxon>
        <taxon>Spirochaetales</taxon>
        <taxon>Treponemataceae</taxon>
        <taxon>Treponema</taxon>
    </lineage>
</organism>
<proteinExistence type="predicted"/>
<evidence type="ECO:0000313" key="2">
    <source>
        <dbReference type="Proteomes" id="UP000578697"/>
    </source>
</evidence>
<reference evidence="1 2" key="1">
    <citation type="submission" date="2020-08" db="EMBL/GenBank/DDBJ databases">
        <title>Genomic Encyclopedia of Type Strains, Phase IV (KMG-IV): sequencing the most valuable type-strain genomes for metagenomic binning, comparative biology and taxonomic classification.</title>
        <authorList>
            <person name="Goeker M."/>
        </authorList>
    </citation>
    <scope>NUCLEOTIDE SEQUENCE [LARGE SCALE GENOMIC DNA]</scope>
    <source>
        <strain evidence="1 2">DSM 103679</strain>
    </source>
</reference>
<keyword evidence="2" id="KW-1185">Reference proteome</keyword>
<dbReference type="EMBL" id="JACHFR010000003">
    <property type="protein sequence ID" value="MBB5219712.1"/>
    <property type="molecule type" value="Genomic_DNA"/>
</dbReference>
<accession>A0A840SK35</accession>
<sequence length="30" mass="3353">MAKGCDYKGGKDFTRTSEAEVKNYLEGLLK</sequence>